<feature type="region of interest" description="Disordered" evidence="1">
    <location>
        <begin position="1"/>
        <end position="34"/>
    </location>
</feature>
<evidence type="ECO:0000313" key="2">
    <source>
        <dbReference type="EMBL" id="DAF51275.1"/>
    </source>
</evidence>
<protein>
    <submittedName>
        <fullName evidence="2">Uncharacterized protein</fullName>
    </submittedName>
</protein>
<proteinExistence type="predicted"/>
<feature type="compositionally biased region" description="Basic and acidic residues" evidence="1">
    <location>
        <begin position="8"/>
        <end position="18"/>
    </location>
</feature>
<dbReference type="EMBL" id="BK032613">
    <property type="protein sequence ID" value="DAF51275.1"/>
    <property type="molecule type" value="Genomic_DNA"/>
</dbReference>
<accession>A0A8S5SKC7</accession>
<evidence type="ECO:0000256" key="1">
    <source>
        <dbReference type="SAM" id="MobiDB-lite"/>
    </source>
</evidence>
<name>A0A8S5SKC7_9CAUD</name>
<reference evidence="2" key="1">
    <citation type="journal article" date="2021" name="Proc. Natl. Acad. Sci. U.S.A.">
        <title>A Catalog of Tens of Thousands of Viruses from Human Metagenomes Reveals Hidden Associations with Chronic Diseases.</title>
        <authorList>
            <person name="Tisza M.J."/>
            <person name="Buck C.B."/>
        </authorList>
    </citation>
    <scope>NUCLEOTIDE SEQUENCE</scope>
    <source>
        <strain evidence="2">CtRGj11</strain>
    </source>
</reference>
<organism evidence="2">
    <name type="scientific">Siphoviridae sp. ctRGj11</name>
    <dbReference type="NCBI Taxonomy" id="2827868"/>
    <lineage>
        <taxon>Viruses</taxon>
        <taxon>Duplodnaviria</taxon>
        <taxon>Heunggongvirae</taxon>
        <taxon>Uroviricota</taxon>
        <taxon>Caudoviricetes</taxon>
    </lineage>
</organism>
<sequence length="34" mass="3808">MRIAGRVESPDRFVHQSEPRSALGQEMIQRASPA</sequence>